<sequence length="189" mass="21838">MMKLLRELHNVKDLTLSEYILKALSGAPNMLGSQPHQLYNNLQTLKLRTCLTRGCLQSITYLLRISPRVESLSLQLFESPFDDRCRRGGFLDFDEVTYDSGIVGNNRESWLLLPCMIDHLKLAEIHGIRGCLNELKFLEFLLTNAIALEKLILTPCRYYSKQEVVKKFHEKLLTYPRASEDTNILFESN</sequence>
<organism evidence="2 3">
    <name type="scientific">Papaver atlanticum</name>
    <dbReference type="NCBI Taxonomy" id="357466"/>
    <lineage>
        <taxon>Eukaryota</taxon>
        <taxon>Viridiplantae</taxon>
        <taxon>Streptophyta</taxon>
        <taxon>Embryophyta</taxon>
        <taxon>Tracheophyta</taxon>
        <taxon>Spermatophyta</taxon>
        <taxon>Magnoliopsida</taxon>
        <taxon>Ranunculales</taxon>
        <taxon>Papaveraceae</taxon>
        <taxon>Papaveroideae</taxon>
        <taxon>Papaver</taxon>
    </lineage>
</organism>
<comment type="caution">
    <text evidence="2">The sequence shown here is derived from an EMBL/GenBank/DDBJ whole genome shotgun (WGS) entry which is preliminary data.</text>
</comment>
<dbReference type="AlphaFoldDB" id="A0AAD4T5V1"/>
<accession>A0AAD4T5V1</accession>
<reference evidence="2" key="1">
    <citation type="submission" date="2022-04" db="EMBL/GenBank/DDBJ databases">
        <title>A functionally conserved STORR gene fusion in Papaver species that diverged 16.8 million years ago.</title>
        <authorList>
            <person name="Catania T."/>
        </authorList>
    </citation>
    <scope>NUCLEOTIDE SEQUENCE</scope>
    <source>
        <strain evidence="2">S-188037</strain>
    </source>
</reference>
<gene>
    <name evidence="2" type="ORF">MKW98_015261</name>
</gene>
<name>A0AAD4T5V1_9MAGN</name>
<feature type="domain" description="FBD" evidence="1">
    <location>
        <begin position="114"/>
        <end position="187"/>
    </location>
</feature>
<dbReference type="SMART" id="SM00579">
    <property type="entry name" value="FBD"/>
    <property type="match status" value="1"/>
</dbReference>
<dbReference type="EMBL" id="JAJJMB010005545">
    <property type="protein sequence ID" value="KAI3938362.1"/>
    <property type="molecule type" value="Genomic_DNA"/>
</dbReference>
<dbReference type="PANTHER" id="PTHR31900">
    <property type="entry name" value="F-BOX/RNI SUPERFAMILY PROTEIN-RELATED"/>
    <property type="match status" value="1"/>
</dbReference>
<keyword evidence="3" id="KW-1185">Reference proteome</keyword>
<dbReference type="PANTHER" id="PTHR31900:SF30">
    <property type="entry name" value="SUPERFAMILY PROTEIN, PUTATIVE-RELATED"/>
    <property type="match status" value="1"/>
</dbReference>
<evidence type="ECO:0000313" key="2">
    <source>
        <dbReference type="EMBL" id="KAI3938362.1"/>
    </source>
</evidence>
<evidence type="ECO:0000259" key="1">
    <source>
        <dbReference type="SMART" id="SM00579"/>
    </source>
</evidence>
<dbReference type="InterPro" id="IPR050232">
    <property type="entry name" value="FBL13/AtMIF1-like"/>
</dbReference>
<dbReference type="Pfam" id="PF08387">
    <property type="entry name" value="FBD"/>
    <property type="match status" value="1"/>
</dbReference>
<dbReference type="Proteomes" id="UP001202328">
    <property type="component" value="Unassembled WGS sequence"/>
</dbReference>
<dbReference type="InterPro" id="IPR006566">
    <property type="entry name" value="FBD"/>
</dbReference>
<proteinExistence type="predicted"/>
<evidence type="ECO:0000313" key="3">
    <source>
        <dbReference type="Proteomes" id="UP001202328"/>
    </source>
</evidence>
<protein>
    <recommendedName>
        <fullName evidence="1">FBD domain-containing protein</fullName>
    </recommendedName>
</protein>